<feature type="region of interest" description="Disordered" evidence="1">
    <location>
        <begin position="148"/>
        <end position="168"/>
    </location>
</feature>
<name>A0A915DE85_9BILA</name>
<feature type="region of interest" description="Disordered" evidence="1">
    <location>
        <begin position="268"/>
        <end position="300"/>
    </location>
</feature>
<evidence type="ECO:0000313" key="3">
    <source>
        <dbReference type="WBParaSite" id="jg18945"/>
    </source>
</evidence>
<keyword evidence="2" id="KW-1185">Reference proteome</keyword>
<dbReference type="Gene3D" id="2.40.70.10">
    <property type="entry name" value="Acid Proteases"/>
    <property type="match status" value="1"/>
</dbReference>
<dbReference type="AlphaFoldDB" id="A0A915DE85"/>
<accession>A0A915DE85</accession>
<organism evidence="2 3">
    <name type="scientific">Ditylenchus dipsaci</name>
    <dbReference type="NCBI Taxonomy" id="166011"/>
    <lineage>
        <taxon>Eukaryota</taxon>
        <taxon>Metazoa</taxon>
        <taxon>Ecdysozoa</taxon>
        <taxon>Nematoda</taxon>
        <taxon>Chromadorea</taxon>
        <taxon>Rhabditida</taxon>
        <taxon>Tylenchina</taxon>
        <taxon>Tylenchomorpha</taxon>
        <taxon>Sphaerularioidea</taxon>
        <taxon>Anguinidae</taxon>
        <taxon>Anguininae</taxon>
        <taxon>Ditylenchus</taxon>
    </lineage>
</organism>
<dbReference type="SUPFAM" id="SSF50630">
    <property type="entry name" value="Acid proteases"/>
    <property type="match status" value="1"/>
</dbReference>
<evidence type="ECO:0000256" key="1">
    <source>
        <dbReference type="SAM" id="MobiDB-lite"/>
    </source>
</evidence>
<sequence length="586" mass="65746">MTYRGKFYPMTSFSPNSLAISNGCLSQPSVFMPASAEPVVDKCSILKPADAEIPDGLMWVLSAALQLWLPKNKRILELLKLRLRGDLLDDLRRDSVWRNGSLNQFLERLKTSAAELVQEMQLLGLTTFQQEKRIVASFQESELQERRVSFSDQQPASPPPDSLTAYGQSPELRYDSQFRQPDFRYDDQYRKPAFRGSYYPRNLTRNIHQVVDLFNQKMFNAMLVMVLVILLTSVLTTKIEISDFRNGFGQGAGDQMYHVANRTSKPELGVNQNVNDFGDKPKNFTPLSASNQNSQSESALRKQIQELKDQLENSTRPESVCNVSSQPVQSAYQKSLPSSRLLLIPVTVEGHCYTALVDSGASQSIAIDRLAKKHNIKLNQNTLYHALSYRSNFNLQHRGAIQKLNVGHRPVFDLILGETLCFSFHPYTVDNQNKLFTMATSTLAFGRPRKHKDEVCPSAVEHIASLWSTSQIIDIEDDQTDSDEITSNLWNHLAISNGCLSQPSVFMPASAEPVVDKCSILKPADAEIPDGLNVGALCCSTAVVAKEVEVMEEAPESPLLWLLELLACHGASIKSQYRRRNLLFLL</sequence>
<evidence type="ECO:0000313" key="2">
    <source>
        <dbReference type="Proteomes" id="UP000887574"/>
    </source>
</evidence>
<dbReference type="Proteomes" id="UP000887574">
    <property type="component" value="Unplaced"/>
</dbReference>
<protein>
    <submittedName>
        <fullName evidence="3">Uncharacterized protein</fullName>
    </submittedName>
</protein>
<dbReference type="WBParaSite" id="jg18945">
    <property type="protein sequence ID" value="jg18945"/>
    <property type="gene ID" value="jg18945"/>
</dbReference>
<feature type="compositionally biased region" description="Low complexity" evidence="1">
    <location>
        <begin position="287"/>
        <end position="298"/>
    </location>
</feature>
<dbReference type="InterPro" id="IPR021109">
    <property type="entry name" value="Peptidase_aspartic_dom_sf"/>
</dbReference>
<reference evidence="3" key="1">
    <citation type="submission" date="2022-11" db="UniProtKB">
        <authorList>
            <consortium name="WormBaseParasite"/>
        </authorList>
    </citation>
    <scope>IDENTIFICATION</scope>
</reference>
<proteinExistence type="predicted"/>